<dbReference type="GO" id="GO:0031297">
    <property type="term" value="P:replication fork processing"/>
    <property type="evidence" value="ECO:0007669"/>
    <property type="project" value="TreeGrafter"/>
</dbReference>
<feature type="region of interest" description="Disordered" evidence="1">
    <location>
        <begin position="52"/>
        <end position="84"/>
    </location>
</feature>
<dbReference type="GO" id="GO:0042800">
    <property type="term" value="F:histone H3K4 methyltransferase activity"/>
    <property type="evidence" value="ECO:0007669"/>
    <property type="project" value="TreeGrafter"/>
</dbReference>
<dbReference type="GO" id="GO:0006303">
    <property type="term" value="P:double-strand break repair via nonhomologous end joining"/>
    <property type="evidence" value="ECO:0007669"/>
    <property type="project" value="TreeGrafter"/>
</dbReference>
<dbReference type="Pfam" id="PF17906">
    <property type="entry name" value="HTH_48"/>
    <property type="match status" value="1"/>
</dbReference>
<dbReference type="AlphaFoldDB" id="A0A8J2VTJ5"/>
<dbReference type="OrthoDB" id="6924958at2759"/>
<evidence type="ECO:0000313" key="4">
    <source>
        <dbReference type="Proteomes" id="UP000789524"/>
    </source>
</evidence>
<reference evidence="3" key="1">
    <citation type="submission" date="2021-09" db="EMBL/GenBank/DDBJ databases">
        <authorList>
            <person name="Martin H S."/>
        </authorList>
    </citation>
    <scope>NUCLEOTIDE SEQUENCE</scope>
</reference>
<comment type="caution">
    <text evidence="3">The sequence shown here is derived from an EMBL/GenBank/DDBJ whole genome shotgun (WGS) entry which is preliminary data.</text>
</comment>
<dbReference type="GO" id="GO:0035861">
    <property type="term" value="C:site of double-strand break"/>
    <property type="evidence" value="ECO:0007669"/>
    <property type="project" value="TreeGrafter"/>
</dbReference>
<dbReference type="InterPro" id="IPR041426">
    <property type="entry name" value="Mos1_HTH"/>
</dbReference>
<feature type="domain" description="Mos1 transposase HTH" evidence="2">
    <location>
        <begin position="8"/>
        <end position="54"/>
    </location>
</feature>
<name>A0A8J2VTJ5_9NEOP</name>
<accession>A0A8J2VTJ5</accession>
<dbReference type="GO" id="GO:0000793">
    <property type="term" value="C:condensed chromosome"/>
    <property type="evidence" value="ECO:0007669"/>
    <property type="project" value="TreeGrafter"/>
</dbReference>
<dbReference type="Gene3D" id="1.10.10.1450">
    <property type="match status" value="1"/>
</dbReference>
<dbReference type="GO" id="GO:0044774">
    <property type="term" value="P:mitotic DNA integrity checkpoint signaling"/>
    <property type="evidence" value="ECO:0007669"/>
    <property type="project" value="TreeGrafter"/>
</dbReference>
<dbReference type="GO" id="GO:0003697">
    <property type="term" value="F:single-stranded DNA binding"/>
    <property type="evidence" value="ECO:0007669"/>
    <property type="project" value="TreeGrafter"/>
</dbReference>
<dbReference type="GO" id="GO:0046975">
    <property type="term" value="F:histone H3K36 methyltransferase activity"/>
    <property type="evidence" value="ECO:0007669"/>
    <property type="project" value="TreeGrafter"/>
</dbReference>
<dbReference type="EMBL" id="CAKASE010000051">
    <property type="protein sequence ID" value="CAG9564726.1"/>
    <property type="molecule type" value="Genomic_DNA"/>
</dbReference>
<evidence type="ECO:0000259" key="2">
    <source>
        <dbReference type="Pfam" id="PF17906"/>
    </source>
</evidence>
<dbReference type="GO" id="GO:0044547">
    <property type="term" value="F:DNA topoisomerase binding"/>
    <property type="evidence" value="ECO:0007669"/>
    <property type="project" value="TreeGrafter"/>
</dbReference>
<dbReference type="GO" id="GO:0000014">
    <property type="term" value="F:single-stranded DNA endodeoxyribonuclease activity"/>
    <property type="evidence" value="ECO:0007669"/>
    <property type="project" value="TreeGrafter"/>
</dbReference>
<keyword evidence="4" id="KW-1185">Reference proteome</keyword>
<dbReference type="GO" id="GO:0015074">
    <property type="term" value="P:DNA integration"/>
    <property type="evidence" value="ECO:0007669"/>
    <property type="project" value="TreeGrafter"/>
</dbReference>
<dbReference type="GO" id="GO:0005634">
    <property type="term" value="C:nucleus"/>
    <property type="evidence" value="ECO:0007669"/>
    <property type="project" value="TreeGrafter"/>
</dbReference>
<sequence length="84" mass="8995">MAVSNSIIRAGLLYDFTLGSKAAESCRKIGSAFGEGAVGERTNQKLFKKFASGNESLEHEPRSGRPSTLNNDDIKLAMSDMPSS</sequence>
<evidence type="ECO:0000256" key="1">
    <source>
        <dbReference type="SAM" id="MobiDB-lite"/>
    </source>
</evidence>
<evidence type="ECO:0000313" key="3">
    <source>
        <dbReference type="EMBL" id="CAG9564726.1"/>
    </source>
</evidence>
<dbReference type="Proteomes" id="UP000789524">
    <property type="component" value="Unassembled WGS sequence"/>
</dbReference>
<dbReference type="GO" id="GO:0000729">
    <property type="term" value="P:DNA double-strand break processing"/>
    <property type="evidence" value="ECO:0007669"/>
    <property type="project" value="TreeGrafter"/>
</dbReference>
<protein>
    <submittedName>
        <fullName evidence="3">(African queen) hypothetical protein</fullName>
    </submittedName>
</protein>
<dbReference type="GO" id="GO:0003690">
    <property type="term" value="F:double-stranded DNA binding"/>
    <property type="evidence" value="ECO:0007669"/>
    <property type="project" value="TreeGrafter"/>
</dbReference>
<proteinExistence type="predicted"/>
<organism evidence="3 4">
    <name type="scientific">Danaus chrysippus</name>
    <name type="common">African queen</name>
    <dbReference type="NCBI Taxonomy" id="151541"/>
    <lineage>
        <taxon>Eukaryota</taxon>
        <taxon>Metazoa</taxon>
        <taxon>Ecdysozoa</taxon>
        <taxon>Arthropoda</taxon>
        <taxon>Hexapoda</taxon>
        <taxon>Insecta</taxon>
        <taxon>Pterygota</taxon>
        <taxon>Neoptera</taxon>
        <taxon>Endopterygota</taxon>
        <taxon>Lepidoptera</taxon>
        <taxon>Glossata</taxon>
        <taxon>Ditrysia</taxon>
        <taxon>Papilionoidea</taxon>
        <taxon>Nymphalidae</taxon>
        <taxon>Danainae</taxon>
        <taxon>Danaini</taxon>
        <taxon>Danaina</taxon>
        <taxon>Danaus</taxon>
        <taxon>Anosia</taxon>
    </lineage>
</organism>
<dbReference type="PANTHER" id="PTHR46060:SF2">
    <property type="entry name" value="HISTONE-LYSINE N-METHYLTRANSFERASE SETMAR"/>
    <property type="match status" value="1"/>
</dbReference>
<dbReference type="PANTHER" id="PTHR46060">
    <property type="entry name" value="MARINER MOS1 TRANSPOSASE-LIKE PROTEIN"/>
    <property type="match status" value="1"/>
</dbReference>
<gene>
    <name evidence="3" type="ORF">DCHRY22_LOCUS5678</name>
</gene>
<dbReference type="InterPro" id="IPR052709">
    <property type="entry name" value="Transposase-MT_Hybrid"/>
</dbReference>